<feature type="compositionally biased region" description="Polar residues" evidence="1">
    <location>
        <begin position="55"/>
        <end position="69"/>
    </location>
</feature>
<feature type="region of interest" description="Disordered" evidence="1">
    <location>
        <begin position="23"/>
        <end position="69"/>
    </location>
</feature>
<proteinExistence type="predicted"/>
<evidence type="ECO:0000256" key="1">
    <source>
        <dbReference type="SAM" id="MobiDB-lite"/>
    </source>
</evidence>
<dbReference type="EMBL" id="CP074371">
    <property type="protein sequence ID" value="QVI18895.1"/>
    <property type="molecule type" value="Genomic_DNA"/>
</dbReference>
<name>A0ABX8CL33_9NOCA</name>
<evidence type="ECO:0000256" key="2">
    <source>
        <dbReference type="SAM" id="SignalP"/>
    </source>
</evidence>
<evidence type="ECO:0000313" key="3">
    <source>
        <dbReference type="EMBL" id="QVI18895.1"/>
    </source>
</evidence>
<gene>
    <name evidence="3" type="ORF">KHQ06_20525</name>
</gene>
<evidence type="ECO:0008006" key="5">
    <source>
        <dbReference type="Google" id="ProtNLM"/>
    </source>
</evidence>
<protein>
    <recommendedName>
        <fullName evidence="5">Lipoprotein</fullName>
    </recommendedName>
</protein>
<accession>A0ABX8CL33</accession>
<evidence type="ECO:0000313" key="4">
    <source>
        <dbReference type="Proteomes" id="UP000683310"/>
    </source>
</evidence>
<feature type="signal peptide" evidence="2">
    <location>
        <begin position="1"/>
        <end position="20"/>
    </location>
</feature>
<dbReference type="PROSITE" id="PS51257">
    <property type="entry name" value="PROKAR_LIPOPROTEIN"/>
    <property type="match status" value="1"/>
</dbReference>
<keyword evidence="4" id="KW-1185">Reference proteome</keyword>
<dbReference type="RefSeq" id="WP_213554932.1">
    <property type="nucleotide sequence ID" value="NZ_JBHXAJ010000009.1"/>
</dbReference>
<keyword evidence="2" id="KW-0732">Signal</keyword>
<dbReference type="Proteomes" id="UP000683310">
    <property type="component" value="Chromosome"/>
</dbReference>
<organism evidence="3 4">
    <name type="scientific">Nocardia tengchongensis</name>
    <dbReference type="NCBI Taxonomy" id="2055889"/>
    <lineage>
        <taxon>Bacteria</taxon>
        <taxon>Bacillati</taxon>
        <taxon>Actinomycetota</taxon>
        <taxon>Actinomycetes</taxon>
        <taxon>Mycobacteriales</taxon>
        <taxon>Nocardiaceae</taxon>
        <taxon>Nocardia</taxon>
    </lineage>
</organism>
<sequence>MLKHWITVVAIAVAAVTVTACGDHRSTPLTPPAPSTSAPVMGGGELPDVIDVPASTATPSSTLRPTKTH</sequence>
<reference evidence="3 4" key="1">
    <citation type="submission" date="2021-04" db="EMBL/GenBank/DDBJ databases">
        <title>Nocardia tengchongensis.</title>
        <authorList>
            <person name="Zhuang k."/>
            <person name="Ran Y."/>
            <person name="Li W."/>
        </authorList>
    </citation>
    <scope>NUCLEOTIDE SEQUENCE [LARGE SCALE GENOMIC DNA]</scope>
    <source>
        <strain evidence="3 4">CFH S0057</strain>
    </source>
</reference>
<feature type="chain" id="PRO_5045069255" description="Lipoprotein" evidence="2">
    <location>
        <begin position="21"/>
        <end position="69"/>
    </location>
</feature>